<accession>D1ARP8</accession>
<dbReference type="HOGENOM" id="CLU_057117_0_0_0"/>
<dbReference type="Proteomes" id="UP000000845">
    <property type="component" value="Chromosome"/>
</dbReference>
<protein>
    <submittedName>
        <fullName evidence="1">Initiator RepB protein</fullName>
    </submittedName>
</protein>
<evidence type="ECO:0000313" key="1">
    <source>
        <dbReference type="EMBL" id="ACZ10534.1"/>
    </source>
</evidence>
<dbReference type="EMBL" id="CP001739">
    <property type="protein sequence ID" value="ACZ10534.1"/>
    <property type="molecule type" value="Genomic_DNA"/>
</dbReference>
<dbReference type="RefSeq" id="WP_012863116.1">
    <property type="nucleotide sequence ID" value="NC_013517.1"/>
</dbReference>
<dbReference type="SUPFAM" id="SSF46785">
    <property type="entry name" value="Winged helix' DNA-binding domain"/>
    <property type="match status" value="1"/>
</dbReference>
<dbReference type="Pfam" id="PF21205">
    <property type="entry name" value="Rep3_C"/>
    <property type="match status" value="1"/>
</dbReference>
<dbReference type="STRING" id="526218.Sterm_3700"/>
<dbReference type="AlphaFoldDB" id="D1ARP8"/>
<reference evidence="2" key="1">
    <citation type="submission" date="2009-09" db="EMBL/GenBank/DDBJ databases">
        <title>The complete chromosome of Sebaldella termitidis ATCC 33386.</title>
        <authorList>
            <consortium name="US DOE Joint Genome Institute (JGI-PGF)"/>
            <person name="Lucas S."/>
            <person name="Copeland A."/>
            <person name="Lapidus A."/>
            <person name="Glavina del Rio T."/>
            <person name="Dalin E."/>
            <person name="Tice H."/>
            <person name="Bruce D."/>
            <person name="Goodwin L."/>
            <person name="Pitluck S."/>
            <person name="Kyrpides N."/>
            <person name="Mavromatis K."/>
            <person name="Ivanova N."/>
            <person name="Mikhailova N."/>
            <person name="Sims D."/>
            <person name="Meincke L."/>
            <person name="Brettin T."/>
            <person name="Detter J.C."/>
            <person name="Han C."/>
            <person name="Larimer F."/>
            <person name="Land M."/>
            <person name="Hauser L."/>
            <person name="Markowitz V."/>
            <person name="Cheng J.F."/>
            <person name="Hugenholtz P."/>
            <person name="Woyke T."/>
            <person name="Wu D."/>
            <person name="Eisen J.A."/>
        </authorList>
    </citation>
    <scope>NUCLEOTIDE SEQUENCE [LARGE SCALE GENOMIC DNA]</scope>
    <source>
        <strain evidence="2">ATCC 33386 / NCTC 11300</strain>
    </source>
</reference>
<proteinExistence type="predicted"/>
<dbReference type="Gene3D" id="1.10.10.10">
    <property type="entry name" value="Winged helix-like DNA-binding domain superfamily/Winged helix DNA-binding domain"/>
    <property type="match status" value="1"/>
</dbReference>
<keyword evidence="2" id="KW-1185">Reference proteome</keyword>
<name>D1ARP8_SEBTE</name>
<reference evidence="1 2" key="2">
    <citation type="journal article" date="2010" name="Stand. Genomic Sci.">
        <title>Complete genome sequence of Sebaldella termitidis type strain (NCTC 11300).</title>
        <authorList>
            <person name="Harmon-Smith M."/>
            <person name="Celia L."/>
            <person name="Chertkov O."/>
            <person name="Lapidus A."/>
            <person name="Copeland A."/>
            <person name="Glavina Del Rio T."/>
            <person name="Nolan M."/>
            <person name="Lucas S."/>
            <person name="Tice H."/>
            <person name="Cheng J.F."/>
            <person name="Han C."/>
            <person name="Detter J.C."/>
            <person name="Bruce D."/>
            <person name="Goodwin L."/>
            <person name="Pitluck S."/>
            <person name="Pati A."/>
            <person name="Liolios K."/>
            <person name="Ivanova N."/>
            <person name="Mavromatis K."/>
            <person name="Mikhailova N."/>
            <person name="Chen A."/>
            <person name="Palaniappan K."/>
            <person name="Land M."/>
            <person name="Hauser L."/>
            <person name="Chang Y.J."/>
            <person name="Jeffries C.D."/>
            <person name="Brettin T."/>
            <person name="Goker M."/>
            <person name="Beck B."/>
            <person name="Bristow J."/>
            <person name="Eisen J.A."/>
            <person name="Markowitz V."/>
            <person name="Hugenholtz P."/>
            <person name="Kyrpides N.C."/>
            <person name="Klenk H.P."/>
            <person name="Chen F."/>
        </authorList>
    </citation>
    <scope>NUCLEOTIDE SEQUENCE [LARGE SCALE GENOMIC DNA]</scope>
    <source>
        <strain evidence="2">ATCC 33386 / NCTC 11300</strain>
    </source>
</reference>
<dbReference type="InterPro" id="IPR036388">
    <property type="entry name" value="WH-like_DNA-bd_sf"/>
</dbReference>
<sequence>MKKIFDKEDIFISFNKKLSSNENIIFKRIVKHILLNNTPYMELSENELNKLIKLDQNNNLKNFFENFMKKKILYSYNKLDYIKYEGMFYIISSYRIINQKYYITFSEDFYKVFNKESNDFKVYKFNLLLQFNDSTSRNFFMMLTQKNILNNFIDISLTELKKILEIEKNYSRFYDFEKYILLPVIKEIKDISNIEIEYEKIKISNNRKIIGLRLYVKDRLNMQLDTQAEKLMEDIESLISNRHGAYELIRKYIQTKGLDYVKKNIYYSKLHYSGKFDTFLVESIKYDYFNKRFKEKIQNKYNLIFSYEKKFKNLKNLKESIFEILQNSRFLHLSNIASILEDTFGIIDDRYQTGLLKEFVPFYNEFTHNLDKSNECRYEDDVFLIFIEFNGIYDSYIYIYKKY</sequence>
<organism evidence="1 2">
    <name type="scientific">Sebaldella termitidis (strain ATCC 33386 / NCTC 11300)</name>
    <dbReference type="NCBI Taxonomy" id="526218"/>
    <lineage>
        <taxon>Bacteria</taxon>
        <taxon>Fusobacteriati</taxon>
        <taxon>Fusobacteriota</taxon>
        <taxon>Fusobacteriia</taxon>
        <taxon>Fusobacteriales</taxon>
        <taxon>Leptotrichiaceae</taxon>
        <taxon>Sebaldella</taxon>
    </lineage>
</organism>
<dbReference type="KEGG" id="str:Sterm_3700"/>
<dbReference type="InterPro" id="IPR036390">
    <property type="entry name" value="WH_DNA-bd_sf"/>
</dbReference>
<evidence type="ECO:0000313" key="2">
    <source>
        <dbReference type="Proteomes" id="UP000000845"/>
    </source>
</evidence>
<gene>
    <name evidence="1" type="ordered locus">Sterm_3700</name>
</gene>
<dbReference type="eggNOG" id="COG5527">
    <property type="taxonomic scope" value="Bacteria"/>
</dbReference>